<evidence type="ECO:0000259" key="1">
    <source>
        <dbReference type="Pfam" id="PF12937"/>
    </source>
</evidence>
<feature type="domain" description="F-box" evidence="1">
    <location>
        <begin position="22"/>
        <end position="85"/>
    </location>
</feature>
<dbReference type="Pfam" id="PF12937">
    <property type="entry name" value="F-box-like"/>
    <property type="match status" value="1"/>
</dbReference>
<sequence length="479" mass="54115">MRMHEAELSAWQSCHSTTSPVASLPPEILTAIFLYVTEIDAPRANTYPGGRHRKSLGWIKITHVCPRWRQIALGTPLLWRNIVLRAGGTETMLQRAAGVLLRVNVATNPRKFRTQLAPLQKPTSRLQVLSLVMMGGWRNGRRSMALVPHTWLCNAQDSMRELSLDFVYCDWGRLRFPAMVSLKLSYLGLRHQRAAMKHLPTVSMLASALATMPNLQILDLCNAVSPRSLPKDSTDPFIRTPLPNLSTFNIDMDMRLCTLLLRHLAIPHEADIVIISRDDEPDIQSLAAQLDELQDYLVAYPAHAAPAFHLTIAYRAWRAEVHAQGSVAGSFHGIFDSDAEGMTILLGKLPLADADHLELGPFGFHRDNLPNWNQIFGSINLKLRRARTVTINLETSSEVLLALLERGPQMMPLLKTLVIRIDFIDQMPDRDLFRARLDELSSVETIEVHTYALSLEEKMEDYMDGVRPEVRYVTLNWNV</sequence>
<dbReference type="EMBL" id="SEOQ01000862">
    <property type="protein sequence ID" value="TFY56048.1"/>
    <property type="molecule type" value="Genomic_DNA"/>
</dbReference>
<evidence type="ECO:0000313" key="2">
    <source>
        <dbReference type="EMBL" id="TFY56048.1"/>
    </source>
</evidence>
<organism evidence="2 3">
    <name type="scientific">Dentipellis fragilis</name>
    <dbReference type="NCBI Taxonomy" id="205917"/>
    <lineage>
        <taxon>Eukaryota</taxon>
        <taxon>Fungi</taxon>
        <taxon>Dikarya</taxon>
        <taxon>Basidiomycota</taxon>
        <taxon>Agaricomycotina</taxon>
        <taxon>Agaricomycetes</taxon>
        <taxon>Russulales</taxon>
        <taxon>Hericiaceae</taxon>
        <taxon>Dentipellis</taxon>
    </lineage>
</organism>
<name>A0A4Y9Y296_9AGAM</name>
<gene>
    <name evidence="2" type="ORF">EVG20_g9083</name>
</gene>
<dbReference type="AlphaFoldDB" id="A0A4Y9Y296"/>
<dbReference type="SUPFAM" id="SSF81383">
    <property type="entry name" value="F-box domain"/>
    <property type="match status" value="1"/>
</dbReference>
<dbReference type="InterPro" id="IPR036047">
    <property type="entry name" value="F-box-like_dom_sf"/>
</dbReference>
<protein>
    <recommendedName>
        <fullName evidence="1">F-box domain-containing protein</fullName>
    </recommendedName>
</protein>
<reference evidence="2 3" key="1">
    <citation type="submission" date="2019-02" db="EMBL/GenBank/DDBJ databases">
        <title>Genome sequencing of the rare red list fungi Dentipellis fragilis.</title>
        <authorList>
            <person name="Buettner E."/>
            <person name="Kellner H."/>
        </authorList>
    </citation>
    <scope>NUCLEOTIDE SEQUENCE [LARGE SCALE GENOMIC DNA]</scope>
    <source>
        <strain evidence="2 3">DSM 105465</strain>
    </source>
</reference>
<accession>A0A4Y9Y296</accession>
<proteinExistence type="predicted"/>
<evidence type="ECO:0000313" key="3">
    <source>
        <dbReference type="Proteomes" id="UP000298327"/>
    </source>
</evidence>
<dbReference type="InterPro" id="IPR001810">
    <property type="entry name" value="F-box_dom"/>
</dbReference>
<keyword evidence="3" id="KW-1185">Reference proteome</keyword>
<dbReference type="Gene3D" id="1.20.1280.50">
    <property type="match status" value="1"/>
</dbReference>
<dbReference type="OrthoDB" id="3365698at2759"/>
<comment type="caution">
    <text evidence="2">The sequence shown here is derived from an EMBL/GenBank/DDBJ whole genome shotgun (WGS) entry which is preliminary data.</text>
</comment>
<dbReference type="Proteomes" id="UP000298327">
    <property type="component" value="Unassembled WGS sequence"/>
</dbReference>